<dbReference type="EMBL" id="CM029038">
    <property type="protein sequence ID" value="KAG2654489.1"/>
    <property type="molecule type" value="Genomic_DNA"/>
</dbReference>
<organism evidence="2 3">
    <name type="scientific">Panicum virgatum</name>
    <name type="common">Blackwell switchgrass</name>
    <dbReference type="NCBI Taxonomy" id="38727"/>
    <lineage>
        <taxon>Eukaryota</taxon>
        <taxon>Viridiplantae</taxon>
        <taxon>Streptophyta</taxon>
        <taxon>Embryophyta</taxon>
        <taxon>Tracheophyta</taxon>
        <taxon>Spermatophyta</taxon>
        <taxon>Magnoliopsida</taxon>
        <taxon>Liliopsida</taxon>
        <taxon>Poales</taxon>
        <taxon>Poaceae</taxon>
        <taxon>PACMAD clade</taxon>
        <taxon>Panicoideae</taxon>
        <taxon>Panicodae</taxon>
        <taxon>Paniceae</taxon>
        <taxon>Panicinae</taxon>
        <taxon>Panicum</taxon>
        <taxon>Panicum sect. Hiantes</taxon>
    </lineage>
</organism>
<evidence type="ECO:0000313" key="2">
    <source>
        <dbReference type="EMBL" id="KAG2654489.1"/>
    </source>
</evidence>
<comment type="caution">
    <text evidence="2">The sequence shown here is derived from an EMBL/GenBank/DDBJ whole genome shotgun (WGS) entry which is preliminary data.</text>
</comment>
<gene>
    <name evidence="2" type="ORF">PVAP13_1NG522500</name>
</gene>
<evidence type="ECO:0000256" key="1">
    <source>
        <dbReference type="SAM" id="MobiDB-lite"/>
    </source>
</evidence>
<dbReference type="AlphaFoldDB" id="A0A8T0XGF6"/>
<feature type="region of interest" description="Disordered" evidence="1">
    <location>
        <begin position="60"/>
        <end position="85"/>
    </location>
</feature>
<keyword evidence="3" id="KW-1185">Reference proteome</keyword>
<reference evidence="2" key="1">
    <citation type="submission" date="2020-05" db="EMBL/GenBank/DDBJ databases">
        <title>WGS assembly of Panicum virgatum.</title>
        <authorList>
            <person name="Lovell J.T."/>
            <person name="Jenkins J."/>
            <person name="Shu S."/>
            <person name="Juenger T.E."/>
            <person name="Schmutz J."/>
        </authorList>
    </citation>
    <scope>NUCLEOTIDE SEQUENCE</scope>
    <source>
        <strain evidence="2">AP13</strain>
    </source>
</reference>
<protein>
    <submittedName>
        <fullName evidence="2">Uncharacterized protein</fullName>
    </submittedName>
</protein>
<name>A0A8T0XGF6_PANVG</name>
<sequence length="149" mass="16316">MPDWYALPVSLIVINDAHCISGWNVTDHNKMKPPVPTSKSTASMVDDLFVVLDTSSASGSAYTSLGRSANPLEDLEKPANSEGKAAADSLFEEPITFDQAPKSDRLFASEVNGHAKATSYRFQALDEQYYKSWFHMCPALGKPVPFCNL</sequence>
<evidence type="ECO:0000313" key="3">
    <source>
        <dbReference type="Proteomes" id="UP000823388"/>
    </source>
</evidence>
<dbReference type="Proteomes" id="UP000823388">
    <property type="component" value="Chromosome 1N"/>
</dbReference>
<accession>A0A8T0XGF6</accession>
<proteinExistence type="predicted"/>